<reference evidence="7" key="1">
    <citation type="submission" date="2024-05" db="EMBL/GenBank/DDBJ databases">
        <title>Planctomycetes of the genus Singulisphaera possess chitinolytic capabilities.</title>
        <authorList>
            <person name="Ivanova A."/>
        </authorList>
    </citation>
    <scope>NUCLEOTIDE SEQUENCE</scope>
    <source>
        <strain evidence="7">Ch08T</strain>
    </source>
</reference>
<dbReference type="GO" id="GO:0046872">
    <property type="term" value="F:metal ion binding"/>
    <property type="evidence" value="ECO:0007669"/>
    <property type="project" value="UniProtKB-KW"/>
</dbReference>
<dbReference type="Pfam" id="PF07635">
    <property type="entry name" value="PSCyt1"/>
    <property type="match status" value="1"/>
</dbReference>
<feature type="signal peptide" evidence="5">
    <location>
        <begin position="1"/>
        <end position="25"/>
    </location>
</feature>
<dbReference type="PROSITE" id="PS51007">
    <property type="entry name" value="CYTC"/>
    <property type="match status" value="1"/>
</dbReference>
<dbReference type="PANTHER" id="PTHR35889">
    <property type="entry name" value="CYCLOINULO-OLIGOSACCHARIDE FRUCTANOTRANSFERASE-RELATED"/>
    <property type="match status" value="1"/>
</dbReference>
<protein>
    <submittedName>
        <fullName evidence="7">DUF1553 domain-containing protein</fullName>
    </submittedName>
</protein>
<dbReference type="RefSeq" id="WP_406698664.1">
    <property type="nucleotide sequence ID" value="NZ_CP155447.1"/>
</dbReference>
<dbReference type="InterPro" id="IPR011429">
    <property type="entry name" value="Cyt_c_Planctomycete-type"/>
</dbReference>
<dbReference type="InterPro" id="IPR036909">
    <property type="entry name" value="Cyt_c-like_dom_sf"/>
</dbReference>
<dbReference type="Pfam" id="PF07583">
    <property type="entry name" value="PSCyt2"/>
    <property type="match status" value="1"/>
</dbReference>
<keyword evidence="3 4" id="KW-0408">Iron</keyword>
<dbReference type="InterPro" id="IPR011444">
    <property type="entry name" value="DUF1549"/>
</dbReference>
<evidence type="ECO:0000259" key="6">
    <source>
        <dbReference type="PROSITE" id="PS51007"/>
    </source>
</evidence>
<sequence>MRNGMIMGYRVVALLGAILAGPVAANGADDRLFREQVAPVLEARCVGCHSGPSPKAKLSLATAKGLEAGGESGAAVVPGRPEESLLLDSIAGEPPEMPKTGGPLEPTQVASVRAWIAQGAHWPDGLTLQAKRPEAGPWWAVRPLARPKIPEVVRRDWSRTPIDAFILRRLEEKGLVPSPEADRRTLIRRLTFDLHGLPPTPQEVDSFVGDPRPDAYERLVDRLLASPRYGERWGRHWLDVVHYGDTHGYDKDKRRDHAWPYRDYVIQSLNVDLPYSRFIQEQIAGDVLWPADPRGVIATGFVAAGPWDFVGHVELREGTVDKEKARLNDRDDMLASTMSTFQSLTVHCARCHDHKFDPIPQKDYYRLQAVFAGVERGDRPFLGRDSAAKRAALDERKVELTARLAGLKAKADAATSPELVRLGDELGTLRRQLAALPGPTAAIPSPSNGYHSGIAPAPDVVKWVQVDLGRPVPIAEVRLIPARPTDFADTPGFGFPVRFRVELADDETFARPVVIADQSMADFANPGLAPYIVRPGPAPASARFLRITASRLWKRSDDYVFALGELEVISGGRLAAVAAVTALDSIEGGRWGRARLVDGFDSRSRLDELADPVARERLELQYQVQETQRRYEALKESEVDTGIRDGIDRTVADLSSLDGQVKTILAADRVYAVVARDPRTIHLLNRGDVEQPGEVLSPGALSCLPGLDSDFSSTATKGEGARRAALAEWIGNPRNVLTWRSIANRLWHGHFGRGLVDTPNDFGRNGSTPSHPELLDWLAVELLENGQSLKGLHRSIVRSATYRQSSRHEPNAAAQDADNRWLWRMNRTKLDAESIRDGVLAVSGTLDSKMGGPGFEPFRFKDDHSPIYDHGDPDRTDSPETRRRTIYRFIVRSVPHPFLESLDCADPNINTPVRAATISPLQALALLNDRFMIQQSRAFAQRLEALSDDPALRIDEAYHLTLGRPPRSDERAVLVAFAEKHGLANACRLLFNTNEFVFVD</sequence>
<evidence type="ECO:0000256" key="2">
    <source>
        <dbReference type="ARBA" id="ARBA00022723"/>
    </source>
</evidence>
<dbReference type="SUPFAM" id="SSF46626">
    <property type="entry name" value="Cytochrome c"/>
    <property type="match status" value="1"/>
</dbReference>
<keyword evidence="5" id="KW-0732">Signal</keyword>
<evidence type="ECO:0000256" key="5">
    <source>
        <dbReference type="SAM" id="SignalP"/>
    </source>
</evidence>
<organism evidence="7">
    <name type="scientific">Singulisphaera sp. Ch08</name>
    <dbReference type="NCBI Taxonomy" id="3120278"/>
    <lineage>
        <taxon>Bacteria</taxon>
        <taxon>Pseudomonadati</taxon>
        <taxon>Planctomycetota</taxon>
        <taxon>Planctomycetia</taxon>
        <taxon>Isosphaerales</taxon>
        <taxon>Isosphaeraceae</taxon>
        <taxon>Singulisphaera</taxon>
    </lineage>
</organism>
<keyword evidence="1 4" id="KW-0349">Heme</keyword>
<dbReference type="SUPFAM" id="SSF49785">
    <property type="entry name" value="Galactose-binding domain-like"/>
    <property type="match status" value="1"/>
</dbReference>
<dbReference type="InterPro" id="IPR009056">
    <property type="entry name" value="Cyt_c-like_dom"/>
</dbReference>
<dbReference type="GO" id="GO:0009055">
    <property type="term" value="F:electron transfer activity"/>
    <property type="evidence" value="ECO:0007669"/>
    <property type="project" value="InterPro"/>
</dbReference>
<dbReference type="GO" id="GO:0020037">
    <property type="term" value="F:heme binding"/>
    <property type="evidence" value="ECO:0007669"/>
    <property type="project" value="InterPro"/>
</dbReference>
<gene>
    <name evidence="7" type="ORF">V5E97_07230</name>
</gene>
<name>A0AAU7CK32_9BACT</name>
<dbReference type="AlphaFoldDB" id="A0AAU7CK32"/>
<proteinExistence type="predicted"/>
<dbReference type="InterPro" id="IPR022655">
    <property type="entry name" value="DUF1553"/>
</dbReference>
<dbReference type="Gene3D" id="2.60.120.260">
    <property type="entry name" value="Galactose-binding domain-like"/>
    <property type="match status" value="1"/>
</dbReference>
<feature type="chain" id="PRO_5043436734" evidence="5">
    <location>
        <begin position="26"/>
        <end position="1000"/>
    </location>
</feature>
<evidence type="ECO:0000256" key="1">
    <source>
        <dbReference type="ARBA" id="ARBA00022617"/>
    </source>
</evidence>
<dbReference type="InterPro" id="IPR008979">
    <property type="entry name" value="Galactose-bd-like_sf"/>
</dbReference>
<dbReference type="PANTHER" id="PTHR35889:SF3">
    <property type="entry name" value="F-BOX DOMAIN-CONTAINING PROTEIN"/>
    <property type="match status" value="1"/>
</dbReference>
<evidence type="ECO:0000313" key="7">
    <source>
        <dbReference type="EMBL" id="XBH05813.1"/>
    </source>
</evidence>
<dbReference type="Pfam" id="PF07587">
    <property type="entry name" value="PSD1"/>
    <property type="match status" value="1"/>
</dbReference>
<keyword evidence="2 4" id="KW-0479">Metal-binding</keyword>
<accession>A0AAU7CK32</accession>
<dbReference type="EMBL" id="CP155447">
    <property type="protein sequence ID" value="XBH05813.1"/>
    <property type="molecule type" value="Genomic_DNA"/>
</dbReference>
<feature type="domain" description="Cytochrome c" evidence="6">
    <location>
        <begin position="24"/>
        <end position="120"/>
    </location>
</feature>
<evidence type="ECO:0000256" key="4">
    <source>
        <dbReference type="PROSITE-ProRule" id="PRU00433"/>
    </source>
</evidence>
<evidence type="ECO:0000256" key="3">
    <source>
        <dbReference type="ARBA" id="ARBA00023004"/>
    </source>
</evidence>